<dbReference type="InterPro" id="IPR018062">
    <property type="entry name" value="HTH_AraC-typ_CS"/>
</dbReference>
<gene>
    <name evidence="5" type="primary">ftrA</name>
    <name evidence="5" type="ORF">ASILVAE211_03665</name>
</gene>
<dbReference type="EMBL" id="JAESVB010000001">
    <property type="protein sequence ID" value="MCB8874269.1"/>
    <property type="molecule type" value="Genomic_DNA"/>
</dbReference>
<proteinExistence type="predicted"/>
<dbReference type="NCBIfam" id="NF006902">
    <property type="entry name" value="PRK09393.1"/>
    <property type="match status" value="1"/>
</dbReference>
<dbReference type="Gene3D" id="3.40.50.880">
    <property type="match status" value="1"/>
</dbReference>
<evidence type="ECO:0000256" key="2">
    <source>
        <dbReference type="ARBA" id="ARBA00023125"/>
    </source>
</evidence>
<reference evidence="5" key="2">
    <citation type="submission" date="2021-01" db="EMBL/GenBank/DDBJ databases">
        <authorList>
            <person name="Mieszkin S."/>
            <person name="Pouder E."/>
            <person name="Alain K."/>
        </authorList>
    </citation>
    <scope>NUCLEOTIDE SEQUENCE</scope>
    <source>
        <strain evidence="5">HW T2.11</strain>
    </source>
</reference>
<dbReference type="Pfam" id="PF12833">
    <property type="entry name" value="HTH_18"/>
    <property type="match status" value="1"/>
</dbReference>
<protein>
    <submittedName>
        <fullName evidence="5">Transcriptional regulator FtrA</fullName>
    </submittedName>
</protein>
<keyword evidence="1" id="KW-0805">Transcription regulation</keyword>
<accession>A0A963YPK9</accession>
<sequence>MPSPLAVVLAYDGLCTFEFGCAVEVFGLPRPEYGDAWYRFAVAGIEPGPLRATGGLSVTVDGGLDLLTQAGTIIIPGWRGVDEPVPPALCDALVAAHARGARLLSLCSGAFVLAATGLLDGSRATTHWRYAAALQTRHPSIRFLPDVLYVDEGNLLTAAGSAAGLDLCLHLVRRDWGPAKANQVAKRLVLPAHRQGGQAQYVETPLAPERHSGTRIAPLLDLVQNRLDEDWPASRMASEAALSLRSLHRHFIETTGQSPGAWLLAARLTRARDLLETTRLPVEAVAVASGIGSAAVLRHHFNRSLGTSPSAYRTRFAAAAD</sequence>
<dbReference type="Pfam" id="PF01965">
    <property type="entry name" value="DJ-1_PfpI"/>
    <property type="match status" value="1"/>
</dbReference>
<dbReference type="InterPro" id="IPR029062">
    <property type="entry name" value="Class_I_gatase-like"/>
</dbReference>
<dbReference type="SMART" id="SM00342">
    <property type="entry name" value="HTH_ARAC"/>
    <property type="match status" value="1"/>
</dbReference>
<reference evidence="5" key="1">
    <citation type="journal article" date="2021" name="Microorganisms">
        <title>Acidisoma silvae sp. nov. and Acidisomacellulosilytica sp. nov., Two Acidophilic Bacteria Isolated from Decaying Wood, Hydrolyzing Cellulose and Producing Poly-3-hydroxybutyrate.</title>
        <authorList>
            <person name="Mieszkin S."/>
            <person name="Pouder E."/>
            <person name="Uroz S."/>
            <person name="Simon-Colin C."/>
            <person name="Alain K."/>
        </authorList>
    </citation>
    <scope>NUCLEOTIDE SEQUENCE</scope>
    <source>
        <strain evidence="5">HW T2.11</strain>
    </source>
</reference>
<comment type="caution">
    <text evidence="5">The sequence shown here is derived from an EMBL/GenBank/DDBJ whole genome shotgun (WGS) entry which is preliminary data.</text>
</comment>
<dbReference type="CDD" id="cd03137">
    <property type="entry name" value="GATase1_AraC_1"/>
    <property type="match status" value="1"/>
</dbReference>
<evidence type="ECO:0000256" key="1">
    <source>
        <dbReference type="ARBA" id="ARBA00023015"/>
    </source>
</evidence>
<organism evidence="5 6">
    <name type="scientific">Acidisoma silvae</name>
    <dbReference type="NCBI Taxonomy" id="2802396"/>
    <lineage>
        <taxon>Bacteria</taxon>
        <taxon>Pseudomonadati</taxon>
        <taxon>Pseudomonadota</taxon>
        <taxon>Alphaproteobacteria</taxon>
        <taxon>Acetobacterales</taxon>
        <taxon>Acidocellaceae</taxon>
        <taxon>Acidisoma</taxon>
    </lineage>
</organism>
<evidence type="ECO:0000256" key="3">
    <source>
        <dbReference type="ARBA" id="ARBA00023163"/>
    </source>
</evidence>
<dbReference type="Proteomes" id="UP000708298">
    <property type="component" value="Unassembled WGS sequence"/>
</dbReference>
<dbReference type="SUPFAM" id="SSF46689">
    <property type="entry name" value="Homeodomain-like"/>
    <property type="match status" value="2"/>
</dbReference>
<dbReference type="PROSITE" id="PS01124">
    <property type="entry name" value="HTH_ARAC_FAMILY_2"/>
    <property type="match status" value="1"/>
</dbReference>
<dbReference type="InterPro" id="IPR002818">
    <property type="entry name" value="DJ-1/PfpI"/>
</dbReference>
<evidence type="ECO:0000313" key="5">
    <source>
        <dbReference type="EMBL" id="MCB8874269.1"/>
    </source>
</evidence>
<name>A0A963YPK9_9PROT</name>
<keyword evidence="6" id="KW-1185">Reference proteome</keyword>
<dbReference type="GO" id="GO:0003700">
    <property type="term" value="F:DNA-binding transcription factor activity"/>
    <property type="evidence" value="ECO:0007669"/>
    <property type="project" value="InterPro"/>
</dbReference>
<dbReference type="InterPro" id="IPR052158">
    <property type="entry name" value="INH-QAR"/>
</dbReference>
<dbReference type="SUPFAM" id="SSF52317">
    <property type="entry name" value="Class I glutamine amidotransferase-like"/>
    <property type="match status" value="1"/>
</dbReference>
<dbReference type="InterPro" id="IPR009057">
    <property type="entry name" value="Homeodomain-like_sf"/>
</dbReference>
<dbReference type="PROSITE" id="PS00041">
    <property type="entry name" value="HTH_ARAC_FAMILY_1"/>
    <property type="match status" value="1"/>
</dbReference>
<keyword evidence="3" id="KW-0804">Transcription</keyword>
<dbReference type="GO" id="GO:0043565">
    <property type="term" value="F:sequence-specific DNA binding"/>
    <property type="evidence" value="ECO:0007669"/>
    <property type="project" value="InterPro"/>
</dbReference>
<dbReference type="AlphaFoldDB" id="A0A963YPK9"/>
<dbReference type="Gene3D" id="1.10.10.60">
    <property type="entry name" value="Homeodomain-like"/>
    <property type="match status" value="1"/>
</dbReference>
<evidence type="ECO:0000313" key="6">
    <source>
        <dbReference type="Proteomes" id="UP000708298"/>
    </source>
</evidence>
<dbReference type="InterPro" id="IPR018060">
    <property type="entry name" value="HTH_AraC"/>
</dbReference>
<feature type="domain" description="HTH araC/xylS-type" evidence="4">
    <location>
        <begin position="217"/>
        <end position="315"/>
    </location>
</feature>
<evidence type="ECO:0000259" key="4">
    <source>
        <dbReference type="PROSITE" id="PS01124"/>
    </source>
</evidence>
<keyword evidence="2" id="KW-0238">DNA-binding</keyword>
<dbReference type="PANTHER" id="PTHR43130">
    <property type="entry name" value="ARAC-FAMILY TRANSCRIPTIONAL REGULATOR"/>
    <property type="match status" value="1"/>
</dbReference>
<dbReference type="PANTHER" id="PTHR43130:SF3">
    <property type="entry name" value="HTH-TYPE TRANSCRIPTIONAL REGULATOR RV1931C"/>
    <property type="match status" value="1"/>
</dbReference>